<dbReference type="Proteomes" id="UP000219252">
    <property type="component" value="Unassembled WGS sequence"/>
</dbReference>
<dbReference type="InterPro" id="IPR029058">
    <property type="entry name" value="AB_hydrolase_fold"/>
</dbReference>
<name>A0A285UHS9_9BACL</name>
<dbReference type="EMBL" id="OBQC01000010">
    <property type="protein sequence ID" value="SOC41474.1"/>
    <property type="molecule type" value="Genomic_DNA"/>
</dbReference>
<dbReference type="OrthoDB" id="9775557at2"/>
<protein>
    <submittedName>
        <fullName evidence="1">Uncharacterized protein</fullName>
    </submittedName>
</protein>
<dbReference type="SUPFAM" id="SSF53474">
    <property type="entry name" value="alpha/beta-Hydrolases"/>
    <property type="match status" value="1"/>
</dbReference>
<accession>A0A285UHS9</accession>
<evidence type="ECO:0000313" key="2">
    <source>
        <dbReference type="Proteomes" id="UP000219252"/>
    </source>
</evidence>
<dbReference type="AlphaFoldDB" id="A0A285UHS9"/>
<dbReference type="RefSeq" id="WP_141400333.1">
    <property type="nucleotide sequence ID" value="NZ_OBQC01000010.1"/>
</dbReference>
<gene>
    <name evidence="1" type="ORF">SAMN05877842_11085</name>
</gene>
<organism evidence="1 2">
    <name type="scientific">Ureibacillus acetophenoni</name>
    <dbReference type="NCBI Taxonomy" id="614649"/>
    <lineage>
        <taxon>Bacteria</taxon>
        <taxon>Bacillati</taxon>
        <taxon>Bacillota</taxon>
        <taxon>Bacilli</taxon>
        <taxon>Bacillales</taxon>
        <taxon>Caryophanaceae</taxon>
        <taxon>Ureibacillus</taxon>
    </lineage>
</organism>
<dbReference type="Gene3D" id="3.40.50.1820">
    <property type="entry name" value="alpha/beta hydrolase"/>
    <property type="match status" value="1"/>
</dbReference>
<proteinExistence type="predicted"/>
<sequence length="92" mass="10184">MKIVLVGQSAGGYIAQSFISDHADTVIGFIGIGTTPFGNKKSELFWIKHFATIAKFYPYSYYCKTCAKAITVTEEARNSMYESLIRLGNKAC</sequence>
<evidence type="ECO:0000313" key="1">
    <source>
        <dbReference type="EMBL" id="SOC41474.1"/>
    </source>
</evidence>
<reference evidence="2" key="1">
    <citation type="submission" date="2017-08" db="EMBL/GenBank/DDBJ databases">
        <authorList>
            <person name="Varghese N."/>
            <person name="Submissions S."/>
        </authorList>
    </citation>
    <scope>NUCLEOTIDE SEQUENCE [LARGE SCALE GENOMIC DNA]</scope>
    <source>
        <strain evidence="2">JC23</strain>
    </source>
</reference>
<keyword evidence="2" id="KW-1185">Reference proteome</keyword>